<reference evidence="15" key="1">
    <citation type="submission" date="2021-01" db="EMBL/GenBank/DDBJ databases">
        <title>Adiantum capillus-veneris genome.</title>
        <authorList>
            <person name="Fang Y."/>
            <person name="Liao Q."/>
        </authorList>
    </citation>
    <scope>NUCLEOTIDE SEQUENCE</scope>
    <source>
        <strain evidence="15">H3</strain>
        <tissue evidence="15">Leaf</tissue>
    </source>
</reference>
<keyword evidence="8 11" id="KW-0175">Coiled coil</keyword>
<dbReference type="InterPro" id="IPR011012">
    <property type="entry name" value="Longin-like_dom_sf"/>
</dbReference>
<dbReference type="GO" id="GO:0000139">
    <property type="term" value="C:Golgi membrane"/>
    <property type="evidence" value="ECO:0007669"/>
    <property type="project" value="UniProtKB-SubCell"/>
</dbReference>
<keyword evidence="6 12" id="KW-1133">Transmembrane helix</keyword>
<dbReference type="GO" id="GO:0015031">
    <property type="term" value="P:protein transport"/>
    <property type="evidence" value="ECO:0007669"/>
    <property type="project" value="UniProtKB-KW"/>
</dbReference>
<dbReference type="SMART" id="SM01270">
    <property type="entry name" value="Longin"/>
    <property type="match status" value="1"/>
</dbReference>
<evidence type="ECO:0000256" key="6">
    <source>
        <dbReference type="ARBA" id="ARBA00022989"/>
    </source>
</evidence>
<dbReference type="Gene3D" id="1.20.5.110">
    <property type="match status" value="1"/>
</dbReference>
<name>A0A9D4U423_ADICA</name>
<dbReference type="Pfam" id="PF13774">
    <property type="entry name" value="Longin"/>
    <property type="match status" value="1"/>
</dbReference>
<dbReference type="AlphaFoldDB" id="A0A9D4U423"/>
<evidence type="ECO:0000259" key="13">
    <source>
        <dbReference type="PROSITE" id="PS50859"/>
    </source>
</evidence>
<evidence type="ECO:0000256" key="9">
    <source>
        <dbReference type="ARBA" id="ARBA00023136"/>
    </source>
</evidence>
<dbReference type="PROSITE" id="PS50859">
    <property type="entry name" value="LONGIN"/>
    <property type="match status" value="1"/>
</dbReference>
<evidence type="ECO:0000313" key="16">
    <source>
        <dbReference type="Proteomes" id="UP000886520"/>
    </source>
</evidence>
<keyword evidence="4 12" id="KW-0812">Transmembrane</keyword>
<dbReference type="GO" id="GO:0016192">
    <property type="term" value="P:vesicle-mediated transport"/>
    <property type="evidence" value="ECO:0007669"/>
    <property type="project" value="InterPro"/>
</dbReference>
<evidence type="ECO:0000256" key="10">
    <source>
        <dbReference type="ARBA" id="ARBA00037493"/>
    </source>
</evidence>
<gene>
    <name evidence="15" type="ORF">GOP47_0023741</name>
</gene>
<evidence type="ECO:0000256" key="12">
    <source>
        <dbReference type="SAM" id="Phobius"/>
    </source>
</evidence>
<comment type="caution">
    <text evidence="15">The sequence shown here is derived from an EMBL/GenBank/DDBJ whole genome shotgun (WGS) entry which is preliminary data.</text>
</comment>
<proteinExistence type="inferred from homology"/>
<evidence type="ECO:0000256" key="3">
    <source>
        <dbReference type="ARBA" id="ARBA00022448"/>
    </source>
</evidence>
<keyword evidence="7" id="KW-0333">Golgi apparatus</keyword>
<keyword evidence="5" id="KW-0653">Protein transport</keyword>
<dbReference type="PANTHER" id="PTHR21136:SF172">
    <property type="entry name" value="VESICLE-ASSOCIATED MEMBRANE PROTEIN 711-RELATED"/>
    <property type="match status" value="1"/>
</dbReference>
<dbReference type="FunFam" id="3.30.450.50:FF:000011">
    <property type="entry name" value="Vesicle-associated membrane protein 714"/>
    <property type="match status" value="1"/>
</dbReference>
<dbReference type="InterPro" id="IPR042855">
    <property type="entry name" value="V_SNARE_CC"/>
</dbReference>
<keyword evidence="16" id="KW-1185">Reference proteome</keyword>
<accession>A0A9D4U423</accession>
<dbReference type="InterPro" id="IPR051097">
    <property type="entry name" value="Synaptobrevin-like_transport"/>
</dbReference>
<dbReference type="PROSITE" id="PS00417">
    <property type="entry name" value="SYNAPTOBREVIN"/>
    <property type="match status" value="1"/>
</dbReference>
<comment type="similarity">
    <text evidence="2">Belongs to the synaptobrevin family.</text>
</comment>
<comment type="function">
    <text evidence="10">Involved in the targeting and/or fusion of transport vesicles to their target membrane.</text>
</comment>
<dbReference type="FunFam" id="1.20.5.110:FF:000004">
    <property type="entry name" value="Vesicle-associated membrane protein 7"/>
    <property type="match status" value="1"/>
</dbReference>
<feature type="domain" description="V-SNARE coiled-coil homology" evidence="14">
    <location>
        <begin position="126"/>
        <end position="186"/>
    </location>
</feature>
<dbReference type="Pfam" id="PF00957">
    <property type="entry name" value="Synaptobrevin"/>
    <property type="match status" value="1"/>
</dbReference>
<evidence type="ECO:0000313" key="15">
    <source>
        <dbReference type="EMBL" id="KAI5061236.1"/>
    </source>
</evidence>
<organism evidence="15 16">
    <name type="scientific">Adiantum capillus-veneris</name>
    <name type="common">Maidenhair fern</name>
    <dbReference type="NCBI Taxonomy" id="13818"/>
    <lineage>
        <taxon>Eukaryota</taxon>
        <taxon>Viridiplantae</taxon>
        <taxon>Streptophyta</taxon>
        <taxon>Embryophyta</taxon>
        <taxon>Tracheophyta</taxon>
        <taxon>Polypodiopsida</taxon>
        <taxon>Polypodiidae</taxon>
        <taxon>Polypodiales</taxon>
        <taxon>Pteridineae</taxon>
        <taxon>Pteridaceae</taxon>
        <taxon>Vittarioideae</taxon>
        <taxon>Adiantum</taxon>
    </lineage>
</organism>
<evidence type="ECO:0000256" key="5">
    <source>
        <dbReference type="ARBA" id="ARBA00022927"/>
    </source>
</evidence>
<dbReference type="PANTHER" id="PTHR21136">
    <property type="entry name" value="SNARE PROTEINS"/>
    <property type="match status" value="1"/>
</dbReference>
<dbReference type="Gene3D" id="3.30.450.50">
    <property type="entry name" value="Longin domain"/>
    <property type="match status" value="1"/>
</dbReference>
<dbReference type="SUPFAM" id="SSF64356">
    <property type="entry name" value="SNARE-like"/>
    <property type="match status" value="1"/>
</dbReference>
<evidence type="ECO:0000256" key="8">
    <source>
        <dbReference type="ARBA" id="ARBA00023054"/>
    </source>
</evidence>
<sequence length="222" mass="25385">MTIVYAMVARGSVVLAEYSSIPSNASTVARQILEKMSIVADSRISYSQDRFIFHVTKADGLIFLCMADDTFGRRLPFTFLEDIRSRFIKAYGRTCHTALAYAMNDEFSRVLAQQMEYFSNDPSADSINRMKGEINQVRYVMLENIDKVLERGDRLELLADKTSNIQNRAFRFRKHARQFRSTMCWRNVKLMSSLILLVLVVAYIGLAVYCDGVTLPSCRSLI</sequence>
<dbReference type="Proteomes" id="UP000886520">
    <property type="component" value="Chromosome 23"/>
</dbReference>
<keyword evidence="9 12" id="KW-0472">Membrane</keyword>
<dbReference type="CDD" id="cd14824">
    <property type="entry name" value="Longin"/>
    <property type="match status" value="1"/>
</dbReference>
<dbReference type="EMBL" id="JABFUD020000023">
    <property type="protein sequence ID" value="KAI5061236.1"/>
    <property type="molecule type" value="Genomic_DNA"/>
</dbReference>
<evidence type="ECO:0000256" key="4">
    <source>
        <dbReference type="ARBA" id="ARBA00022692"/>
    </source>
</evidence>
<dbReference type="SUPFAM" id="SSF58038">
    <property type="entry name" value="SNARE fusion complex"/>
    <property type="match status" value="1"/>
</dbReference>
<evidence type="ECO:0000256" key="1">
    <source>
        <dbReference type="ARBA" id="ARBA00004409"/>
    </source>
</evidence>
<feature type="transmembrane region" description="Helical" evidence="12">
    <location>
        <begin position="190"/>
        <end position="209"/>
    </location>
</feature>
<dbReference type="OrthoDB" id="248747at2759"/>
<dbReference type="PROSITE" id="PS50892">
    <property type="entry name" value="V_SNARE"/>
    <property type="match status" value="1"/>
</dbReference>
<dbReference type="InterPro" id="IPR001388">
    <property type="entry name" value="Synaptobrevin-like"/>
</dbReference>
<feature type="domain" description="Longin" evidence="13">
    <location>
        <begin position="7"/>
        <end position="111"/>
    </location>
</feature>
<comment type="subcellular location">
    <subcellularLocation>
        <location evidence="1">Golgi apparatus membrane</location>
        <topology evidence="1">Single-pass type IV membrane protein</topology>
    </subcellularLocation>
</comment>
<protein>
    <submittedName>
        <fullName evidence="15">Uncharacterized protein</fullName>
    </submittedName>
</protein>
<evidence type="ECO:0000256" key="7">
    <source>
        <dbReference type="ARBA" id="ARBA00023034"/>
    </source>
</evidence>
<dbReference type="CDD" id="cd15843">
    <property type="entry name" value="R-SNARE"/>
    <property type="match status" value="1"/>
</dbReference>
<keyword evidence="3" id="KW-0813">Transport</keyword>
<evidence type="ECO:0000256" key="11">
    <source>
        <dbReference type="PROSITE-ProRule" id="PRU00290"/>
    </source>
</evidence>
<evidence type="ECO:0000256" key="2">
    <source>
        <dbReference type="ARBA" id="ARBA00008025"/>
    </source>
</evidence>
<dbReference type="InterPro" id="IPR010908">
    <property type="entry name" value="Longin_dom"/>
</dbReference>
<dbReference type="PRINTS" id="PR00219">
    <property type="entry name" value="SYNAPTOBREVN"/>
</dbReference>
<evidence type="ECO:0000259" key="14">
    <source>
        <dbReference type="PROSITE" id="PS50892"/>
    </source>
</evidence>